<evidence type="ECO:0000313" key="3">
    <source>
        <dbReference type="EMBL" id="MEC6832406.1"/>
    </source>
</evidence>
<dbReference type="Proteomes" id="UP000191116">
    <property type="component" value="Unassembled WGS sequence"/>
</dbReference>
<organism evidence="4 5">
    <name type="scientific">Photobacterium toruni</name>
    <dbReference type="NCBI Taxonomy" id="1935446"/>
    <lineage>
        <taxon>Bacteria</taxon>
        <taxon>Pseudomonadati</taxon>
        <taxon>Pseudomonadota</taxon>
        <taxon>Gammaproteobacteria</taxon>
        <taxon>Vibrionales</taxon>
        <taxon>Vibrionaceae</taxon>
        <taxon>Photobacterium</taxon>
    </lineage>
</organism>
<sequence length="102" mass="11594">MDDFSNQIYSQVYQIPFGRVATYGDIAKFAGYPGYARHVGRLMATLPEGSKIPWHRVINSQGRISLKGDALIRQIAALRAENVAVSDLGRLSLRYYRWQQHP</sequence>
<dbReference type="GO" id="GO:0006281">
    <property type="term" value="P:DNA repair"/>
    <property type="evidence" value="ECO:0007669"/>
    <property type="project" value="InterPro"/>
</dbReference>
<dbReference type="EMBL" id="FUWP01000001">
    <property type="protein sequence ID" value="SJZ39723.1"/>
    <property type="molecule type" value="Genomic_DNA"/>
</dbReference>
<dbReference type="Pfam" id="PF01035">
    <property type="entry name" value="DNA_binding_1"/>
    <property type="match status" value="1"/>
</dbReference>
<dbReference type="GO" id="GO:0003908">
    <property type="term" value="F:methylated-DNA-[protein]-cysteine S-methyltransferase activity"/>
    <property type="evidence" value="ECO:0007669"/>
    <property type="project" value="UniProtKB-EC"/>
</dbReference>
<dbReference type="RefSeq" id="WP_080172979.1">
    <property type="nucleotide sequence ID" value="NZ_AP024854.1"/>
</dbReference>
<keyword evidence="4" id="KW-0489">Methyltransferase</keyword>
<dbReference type="OrthoDB" id="9132167at2"/>
<keyword evidence="6" id="KW-1185">Reference proteome</keyword>
<gene>
    <name evidence="4" type="primary">ogt_1</name>
    <name evidence="4" type="ORF">CZ814_00169</name>
    <name evidence="3" type="ORF">VXS06_11620</name>
</gene>
<feature type="domain" description="Methylated-DNA-[protein]-cysteine S-methyltransferase DNA binding" evidence="2">
    <location>
        <begin position="3"/>
        <end position="83"/>
    </location>
</feature>
<dbReference type="InterPro" id="IPR014048">
    <property type="entry name" value="MethylDNA_cys_MeTrfase_DNA-bd"/>
</dbReference>
<reference evidence="4 5" key="1">
    <citation type="submission" date="2017-02" db="EMBL/GenBank/DDBJ databases">
        <authorList>
            <person name="Peterson S.W."/>
        </authorList>
    </citation>
    <scope>NUCLEOTIDE SEQUENCE [LARGE SCALE GENOMIC DNA]</scope>
    <source>
        <strain evidence="4 5">CECT 9189</strain>
    </source>
</reference>
<evidence type="ECO:0000259" key="2">
    <source>
        <dbReference type="Pfam" id="PF01035"/>
    </source>
</evidence>
<dbReference type="SUPFAM" id="SSF46767">
    <property type="entry name" value="Methylated DNA-protein cysteine methyltransferase, C-terminal domain"/>
    <property type="match status" value="1"/>
</dbReference>
<dbReference type="PANTHER" id="PTHR42942:SF1">
    <property type="entry name" value="ALKYLTRANSFERASE-LIKE PROTEIN 1"/>
    <property type="match status" value="1"/>
</dbReference>
<reference evidence="3 6" key="2">
    <citation type="submission" date="2024-01" db="EMBL/GenBank/DDBJ databases">
        <title>Active colonisers of the gastrointestinal tract of Atlantic salmon farmed in a warm water region.</title>
        <authorList>
            <person name="Bowman J.P."/>
        </authorList>
    </citation>
    <scope>NUCLEOTIDE SEQUENCE [LARGE SCALE GENOMIC DNA]</scope>
    <source>
        <strain evidence="3 6">S3MW1</strain>
    </source>
</reference>
<evidence type="ECO:0000313" key="6">
    <source>
        <dbReference type="Proteomes" id="UP001306119"/>
    </source>
</evidence>
<dbReference type="InterPro" id="IPR052520">
    <property type="entry name" value="ATL_DNA_repair"/>
</dbReference>
<keyword evidence="4" id="KW-0808">Transferase</keyword>
<protein>
    <submittedName>
        <fullName evidence="3">MGMT family protein</fullName>
    </submittedName>
    <submittedName>
        <fullName evidence="4">Methylated-DNA--protein-cysteine methyltransferase</fullName>
        <ecNumber evidence="4">2.1.1.63</ecNumber>
    </submittedName>
</protein>
<evidence type="ECO:0000313" key="5">
    <source>
        <dbReference type="Proteomes" id="UP000191116"/>
    </source>
</evidence>
<dbReference type="GO" id="GO:0032259">
    <property type="term" value="P:methylation"/>
    <property type="evidence" value="ECO:0007669"/>
    <property type="project" value="UniProtKB-KW"/>
</dbReference>
<evidence type="ECO:0000313" key="4">
    <source>
        <dbReference type="EMBL" id="SJZ39723.1"/>
    </source>
</evidence>
<dbReference type="AlphaFoldDB" id="A0A1T4KBL1"/>
<dbReference type="EC" id="2.1.1.63" evidence="4"/>
<name>A0A1T4KBL1_9GAMM</name>
<proteinExistence type="predicted"/>
<dbReference type="EMBL" id="JAYXUG010000008">
    <property type="protein sequence ID" value="MEC6832406.1"/>
    <property type="molecule type" value="Genomic_DNA"/>
</dbReference>
<dbReference type="Proteomes" id="UP001306119">
    <property type="component" value="Unassembled WGS sequence"/>
</dbReference>
<evidence type="ECO:0000256" key="1">
    <source>
        <dbReference type="ARBA" id="ARBA00022763"/>
    </source>
</evidence>
<dbReference type="PANTHER" id="PTHR42942">
    <property type="entry name" value="6-O-METHYLGUANINE DNA METHYLTRANSFERASE"/>
    <property type="match status" value="1"/>
</dbReference>
<keyword evidence="1" id="KW-0227">DNA damage</keyword>
<accession>A0A1T4KBL1</accession>
<dbReference type="InterPro" id="IPR036217">
    <property type="entry name" value="MethylDNA_cys_MeTrfase_DNAb"/>
</dbReference>
<dbReference type="InterPro" id="IPR036388">
    <property type="entry name" value="WH-like_DNA-bd_sf"/>
</dbReference>
<dbReference type="Gene3D" id="1.10.10.10">
    <property type="entry name" value="Winged helix-like DNA-binding domain superfamily/Winged helix DNA-binding domain"/>
    <property type="match status" value="1"/>
</dbReference>
<dbReference type="CDD" id="cd06445">
    <property type="entry name" value="ATase"/>
    <property type="match status" value="1"/>
</dbReference>